<comment type="subcellular location">
    <subcellularLocation>
        <location evidence="1">Endomembrane system</location>
        <topology evidence="1">Multi-pass membrane protein</topology>
    </subcellularLocation>
</comment>
<organism evidence="6 7">
    <name type="scientific">Kingella potus</name>
    <dbReference type="NCBI Taxonomy" id="265175"/>
    <lineage>
        <taxon>Bacteria</taxon>
        <taxon>Pseudomonadati</taxon>
        <taxon>Pseudomonadota</taxon>
        <taxon>Betaproteobacteria</taxon>
        <taxon>Neisseriales</taxon>
        <taxon>Neisseriaceae</taxon>
        <taxon>Kingella</taxon>
    </lineage>
</organism>
<dbReference type="Pfam" id="PF04191">
    <property type="entry name" value="PEMT"/>
    <property type="match status" value="1"/>
</dbReference>
<evidence type="ECO:0000256" key="4">
    <source>
        <dbReference type="ARBA" id="ARBA00023136"/>
    </source>
</evidence>
<dbReference type="PANTHER" id="PTHR12714:SF24">
    <property type="entry name" value="SLR1182 PROTEIN"/>
    <property type="match status" value="1"/>
</dbReference>
<dbReference type="RefSeq" id="WP_115309019.1">
    <property type="nucleotide sequence ID" value="NZ_CP091516.1"/>
</dbReference>
<dbReference type="InterPro" id="IPR007318">
    <property type="entry name" value="Phopholipid_MeTrfase"/>
</dbReference>
<feature type="transmembrane region" description="Helical" evidence="5">
    <location>
        <begin position="89"/>
        <end position="119"/>
    </location>
</feature>
<dbReference type="AlphaFoldDB" id="A0A377R3R2"/>
<dbReference type="EMBL" id="UGJJ01000003">
    <property type="protein sequence ID" value="STR03116.1"/>
    <property type="molecule type" value="Genomic_DNA"/>
</dbReference>
<dbReference type="GO" id="GO:0012505">
    <property type="term" value="C:endomembrane system"/>
    <property type="evidence" value="ECO:0007669"/>
    <property type="project" value="UniProtKB-SubCell"/>
</dbReference>
<evidence type="ECO:0000256" key="2">
    <source>
        <dbReference type="ARBA" id="ARBA00022692"/>
    </source>
</evidence>
<proteinExistence type="predicted"/>
<protein>
    <recommendedName>
        <fullName evidence="8">Steroid 5-alpha reductase C-terminal domain-containing protein</fullName>
    </recommendedName>
</protein>
<gene>
    <name evidence="6" type="ORF">NCTC13336_02011</name>
</gene>
<evidence type="ECO:0000256" key="1">
    <source>
        <dbReference type="ARBA" id="ARBA00004127"/>
    </source>
</evidence>
<dbReference type="Gene3D" id="1.20.120.1630">
    <property type="match status" value="1"/>
</dbReference>
<evidence type="ECO:0000313" key="7">
    <source>
        <dbReference type="Proteomes" id="UP000254293"/>
    </source>
</evidence>
<sequence>MNALELKIPPLAVMLLCAVLMYALAAWRPADLPAMPWLAVLVAAAAFGIMLAGVAAFHRHRTTANPHTPEQSRLVVSDGIYRFSRNPMYLGMVLLLAAWALQLAQAAAWAGVAVFAAYITRFQIIPEERILSVRFGEAYRAYCCQTRRWL</sequence>
<keyword evidence="2 5" id="KW-0812">Transmembrane</keyword>
<evidence type="ECO:0000313" key="6">
    <source>
        <dbReference type="EMBL" id="STR03116.1"/>
    </source>
</evidence>
<dbReference type="Proteomes" id="UP000254293">
    <property type="component" value="Unassembled WGS sequence"/>
</dbReference>
<keyword evidence="3 5" id="KW-1133">Transmembrane helix</keyword>
<dbReference type="PANTHER" id="PTHR12714">
    <property type="entry name" value="PROTEIN-S ISOPRENYLCYSTEINE O-METHYLTRANSFERASE"/>
    <property type="match status" value="1"/>
</dbReference>
<reference evidence="6 7" key="1">
    <citation type="submission" date="2018-06" db="EMBL/GenBank/DDBJ databases">
        <authorList>
            <consortium name="Pathogen Informatics"/>
            <person name="Doyle S."/>
        </authorList>
    </citation>
    <scope>NUCLEOTIDE SEQUENCE [LARGE SCALE GENOMIC DNA]</scope>
    <source>
        <strain evidence="6 7">NCTC13336</strain>
    </source>
</reference>
<accession>A0A377R3R2</accession>
<evidence type="ECO:0000256" key="3">
    <source>
        <dbReference type="ARBA" id="ARBA00022989"/>
    </source>
</evidence>
<name>A0A377R3R2_9NEIS</name>
<feature type="transmembrane region" description="Helical" evidence="5">
    <location>
        <begin position="35"/>
        <end position="57"/>
    </location>
</feature>
<evidence type="ECO:0000256" key="5">
    <source>
        <dbReference type="SAM" id="Phobius"/>
    </source>
</evidence>
<dbReference type="GO" id="GO:0016740">
    <property type="term" value="F:transferase activity"/>
    <property type="evidence" value="ECO:0007669"/>
    <property type="project" value="UniProtKB-ARBA"/>
</dbReference>
<evidence type="ECO:0008006" key="8">
    <source>
        <dbReference type="Google" id="ProtNLM"/>
    </source>
</evidence>
<keyword evidence="4 5" id="KW-0472">Membrane</keyword>
<keyword evidence="7" id="KW-1185">Reference proteome</keyword>
<dbReference type="OrthoDB" id="9811969at2"/>